<feature type="domain" description="Fido" evidence="3">
    <location>
        <begin position="115"/>
        <end position="288"/>
    </location>
</feature>
<name>A0A4S4N5G9_9RHOB</name>
<dbReference type="PANTHER" id="PTHR13504">
    <property type="entry name" value="FIDO DOMAIN-CONTAINING PROTEIN DDB_G0283145"/>
    <property type="match status" value="1"/>
</dbReference>
<gene>
    <name evidence="4" type="ORF">E4Z66_19025</name>
</gene>
<reference evidence="4 5" key="1">
    <citation type="submission" date="2019-04" db="EMBL/GenBank/DDBJ databases">
        <title>Shimia ponticola sp. nov., isolated from seawater.</title>
        <authorList>
            <person name="Kim Y.-O."/>
            <person name="Yoon J.-H."/>
        </authorList>
    </citation>
    <scope>NUCLEOTIDE SEQUENCE [LARGE SCALE GENOMIC DNA]</scope>
    <source>
        <strain evidence="4 5">MYP11</strain>
    </source>
</reference>
<accession>A0A4S4N5G9</accession>
<evidence type="ECO:0000313" key="5">
    <source>
        <dbReference type="Proteomes" id="UP000306602"/>
    </source>
</evidence>
<dbReference type="InterPro" id="IPR040198">
    <property type="entry name" value="Fido_containing"/>
</dbReference>
<dbReference type="AlphaFoldDB" id="A0A4S4N5G9"/>
<dbReference type="InterPro" id="IPR036597">
    <property type="entry name" value="Fido-like_dom_sf"/>
</dbReference>
<dbReference type="GO" id="GO:0005524">
    <property type="term" value="F:ATP binding"/>
    <property type="evidence" value="ECO:0007669"/>
    <property type="project" value="UniProtKB-KW"/>
</dbReference>
<protein>
    <submittedName>
        <fullName evidence="4">Fic family protein</fullName>
    </submittedName>
</protein>
<dbReference type="PANTHER" id="PTHR13504:SF38">
    <property type="entry name" value="FIDO DOMAIN-CONTAINING PROTEIN"/>
    <property type="match status" value="1"/>
</dbReference>
<dbReference type="Proteomes" id="UP000306602">
    <property type="component" value="Unassembled WGS sequence"/>
</dbReference>
<organism evidence="4 5">
    <name type="scientific">Aliishimia ponticola</name>
    <dbReference type="NCBI Taxonomy" id="2499833"/>
    <lineage>
        <taxon>Bacteria</taxon>
        <taxon>Pseudomonadati</taxon>
        <taxon>Pseudomonadota</taxon>
        <taxon>Alphaproteobacteria</taxon>
        <taxon>Rhodobacterales</taxon>
        <taxon>Paracoccaceae</taxon>
        <taxon>Aliishimia</taxon>
    </lineage>
</organism>
<evidence type="ECO:0000313" key="4">
    <source>
        <dbReference type="EMBL" id="THH34329.1"/>
    </source>
</evidence>
<feature type="binding site" evidence="2">
    <location>
        <begin position="161"/>
        <end position="164"/>
    </location>
    <ligand>
        <name>ATP</name>
        <dbReference type="ChEBI" id="CHEBI:30616"/>
    </ligand>
</feature>
<comment type="caution">
    <text evidence="4">The sequence shown here is derived from an EMBL/GenBank/DDBJ whole genome shotgun (WGS) entry which is preliminary data.</text>
</comment>
<dbReference type="SUPFAM" id="SSF140931">
    <property type="entry name" value="Fic-like"/>
    <property type="match status" value="1"/>
</dbReference>
<keyword evidence="2" id="KW-0067">ATP-binding</keyword>
<dbReference type="OrthoDB" id="9813719at2"/>
<dbReference type="InterPro" id="IPR003812">
    <property type="entry name" value="Fido"/>
</dbReference>
<dbReference type="EMBL" id="SRKY01000007">
    <property type="protein sequence ID" value="THH34329.1"/>
    <property type="molecule type" value="Genomic_DNA"/>
</dbReference>
<evidence type="ECO:0000256" key="2">
    <source>
        <dbReference type="PIRSR" id="PIRSR640198-2"/>
    </source>
</evidence>
<keyword evidence="5" id="KW-1185">Reference proteome</keyword>
<dbReference type="PROSITE" id="PS51459">
    <property type="entry name" value="FIDO"/>
    <property type="match status" value="1"/>
</dbReference>
<dbReference type="Gene3D" id="1.10.3290.10">
    <property type="entry name" value="Fido-like domain"/>
    <property type="match status" value="1"/>
</dbReference>
<evidence type="ECO:0000256" key="1">
    <source>
        <dbReference type="PIRSR" id="PIRSR640198-1"/>
    </source>
</evidence>
<proteinExistence type="predicted"/>
<keyword evidence="2" id="KW-0547">Nucleotide-binding</keyword>
<dbReference type="Pfam" id="PF02661">
    <property type="entry name" value="Fic"/>
    <property type="match status" value="1"/>
</dbReference>
<sequence length="408" mass="45606">MLETPARIEPCGIEEQIPVALTDLVLDIRSAAEGMARRLHPDSAAELRAMTRIMNAYYSNLIEGHNTRPRDIEAALAGRMAEVENRPLAEEAAAHVRVQAWIDEQNSAGTLPEPTSVAFIREIHRRFYEAMPEEYRFAEHDGVRLEIIPGALRAEGQEVSVGRHQPPSAHRLPAFLDHFASRYHGLTRGATGRILSIPAAHHRLNYIHPFLDGNGRVSRLMSHAMCQAAGIGGHGLWSISRGLARGLKDPPEYKEQMDGADRARMGERDGRGNLSLKALTSFSAWFLTVMLDQLRFTEAMFDLDALSRRYTALLRDLYPDRDRLPRLLVHCLTHGEMPRGEARMVLGVSERSARDDLKVLTEAGFLKSATAKSPVRVGFPLDYRERLFPNLFTDAEPHVPAPPQIPSV</sequence>
<feature type="binding site" evidence="2">
    <location>
        <begin position="212"/>
        <end position="219"/>
    </location>
    <ligand>
        <name>ATP</name>
        <dbReference type="ChEBI" id="CHEBI:30616"/>
    </ligand>
</feature>
<feature type="active site" evidence="1">
    <location>
        <position position="208"/>
    </location>
</feature>
<evidence type="ECO:0000259" key="3">
    <source>
        <dbReference type="PROSITE" id="PS51459"/>
    </source>
</evidence>